<keyword evidence="6" id="KW-0224">Dipeptidase</keyword>
<dbReference type="PANTHER" id="PTHR48480">
    <property type="match status" value="1"/>
</dbReference>
<evidence type="ECO:0000256" key="8">
    <source>
        <dbReference type="ARBA" id="ARBA00023211"/>
    </source>
</evidence>
<dbReference type="CDD" id="cd01087">
    <property type="entry name" value="Prolidase"/>
    <property type="match status" value="1"/>
</dbReference>
<dbReference type="EC" id="3.4.13.9" evidence="10"/>
<accession>A0A1Y1HWQ9</accession>
<dbReference type="Gene3D" id="3.40.350.10">
    <property type="entry name" value="Creatinase/prolidase N-terminal domain"/>
    <property type="match status" value="1"/>
</dbReference>
<dbReference type="SMART" id="SM01011">
    <property type="entry name" value="AMP_N"/>
    <property type="match status" value="1"/>
</dbReference>
<evidence type="ECO:0000256" key="4">
    <source>
        <dbReference type="ARBA" id="ARBA00022723"/>
    </source>
</evidence>
<evidence type="ECO:0000259" key="16">
    <source>
        <dbReference type="SMART" id="SM01011"/>
    </source>
</evidence>
<dbReference type="STRING" id="105231.A0A1Y1HWQ9"/>
<protein>
    <recommendedName>
        <fullName evidence="11">Xaa-Pro dipeptidase</fullName>
        <ecNumber evidence="10">3.4.13.9</ecNumber>
    </recommendedName>
    <alternativeName>
        <fullName evidence="14">Imidodipeptidase</fullName>
    </alternativeName>
    <alternativeName>
        <fullName evidence="12">Peptidase D</fullName>
    </alternativeName>
    <alternativeName>
        <fullName evidence="13">Proline dipeptidase</fullName>
    </alternativeName>
</protein>
<feature type="domain" description="Aminopeptidase P N-terminal" evidence="16">
    <location>
        <begin position="35"/>
        <end position="178"/>
    </location>
</feature>
<dbReference type="InterPro" id="IPR036005">
    <property type="entry name" value="Creatinase/aminopeptidase-like"/>
</dbReference>
<dbReference type="PANTHER" id="PTHR48480:SF2">
    <property type="entry name" value="PEPTIDASE D"/>
    <property type="match status" value="1"/>
</dbReference>
<dbReference type="SUPFAM" id="SSF53092">
    <property type="entry name" value="Creatinase/prolidase N-terminal domain"/>
    <property type="match status" value="1"/>
</dbReference>
<dbReference type="EMBL" id="DF237028">
    <property type="protein sequence ID" value="GAQ81411.1"/>
    <property type="molecule type" value="Genomic_DNA"/>
</dbReference>
<evidence type="ECO:0000313" key="17">
    <source>
        <dbReference type="EMBL" id="GAQ81411.1"/>
    </source>
</evidence>
<evidence type="ECO:0000256" key="6">
    <source>
        <dbReference type="ARBA" id="ARBA00022997"/>
    </source>
</evidence>
<evidence type="ECO:0000256" key="3">
    <source>
        <dbReference type="ARBA" id="ARBA00022670"/>
    </source>
</evidence>
<dbReference type="Pfam" id="PF00557">
    <property type="entry name" value="Peptidase_M24"/>
    <property type="match status" value="1"/>
</dbReference>
<dbReference type="Pfam" id="PF05195">
    <property type="entry name" value="AMP_N"/>
    <property type="match status" value="1"/>
</dbReference>
<keyword evidence="4" id="KW-0479">Metal-binding</keyword>
<dbReference type="GO" id="GO:0102009">
    <property type="term" value="F:proline dipeptidase activity"/>
    <property type="evidence" value="ECO:0007669"/>
    <property type="project" value="UniProtKB-EC"/>
</dbReference>
<reference evidence="17 18" key="1">
    <citation type="journal article" date="2014" name="Nat. Commun.">
        <title>Klebsormidium flaccidum genome reveals primary factors for plant terrestrial adaptation.</title>
        <authorList>
            <person name="Hori K."/>
            <person name="Maruyama F."/>
            <person name="Fujisawa T."/>
            <person name="Togashi T."/>
            <person name="Yamamoto N."/>
            <person name="Seo M."/>
            <person name="Sato S."/>
            <person name="Yamada T."/>
            <person name="Mori H."/>
            <person name="Tajima N."/>
            <person name="Moriyama T."/>
            <person name="Ikeuchi M."/>
            <person name="Watanabe M."/>
            <person name="Wada H."/>
            <person name="Kobayashi K."/>
            <person name="Saito M."/>
            <person name="Masuda T."/>
            <person name="Sasaki-Sekimoto Y."/>
            <person name="Mashiguchi K."/>
            <person name="Awai K."/>
            <person name="Shimojima M."/>
            <person name="Masuda S."/>
            <person name="Iwai M."/>
            <person name="Nobusawa T."/>
            <person name="Narise T."/>
            <person name="Kondo S."/>
            <person name="Saito H."/>
            <person name="Sato R."/>
            <person name="Murakawa M."/>
            <person name="Ihara Y."/>
            <person name="Oshima-Yamada Y."/>
            <person name="Ohtaka K."/>
            <person name="Satoh M."/>
            <person name="Sonobe K."/>
            <person name="Ishii M."/>
            <person name="Ohtani R."/>
            <person name="Kanamori-Sato M."/>
            <person name="Honoki R."/>
            <person name="Miyazaki D."/>
            <person name="Mochizuki H."/>
            <person name="Umetsu J."/>
            <person name="Higashi K."/>
            <person name="Shibata D."/>
            <person name="Kamiya Y."/>
            <person name="Sato N."/>
            <person name="Nakamura Y."/>
            <person name="Tabata S."/>
            <person name="Ida S."/>
            <person name="Kurokawa K."/>
            <person name="Ohta H."/>
        </authorList>
    </citation>
    <scope>NUCLEOTIDE SEQUENCE [LARGE SCALE GENOMIC DNA]</scope>
    <source>
        <strain evidence="17 18">NIES-2285</strain>
    </source>
</reference>
<organism evidence="17 18">
    <name type="scientific">Klebsormidium nitens</name>
    <name type="common">Green alga</name>
    <name type="synonym">Ulothrix nitens</name>
    <dbReference type="NCBI Taxonomy" id="105231"/>
    <lineage>
        <taxon>Eukaryota</taxon>
        <taxon>Viridiplantae</taxon>
        <taxon>Streptophyta</taxon>
        <taxon>Klebsormidiophyceae</taxon>
        <taxon>Klebsormidiales</taxon>
        <taxon>Klebsormidiaceae</taxon>
        <taxon>Klebsormidium</taxon>
    </lineage>
</organism>
<evidence type="ECO:0000256" key="15">
    <source>
        <dbReference type="ARBA" id="ARBA00048994"/>
    </source>
</evidence>
<evidence type="ECO:0000256" key="11">
    <source>
        <dbReference type="ARBA" id="ARBA00044141"/>
    </source>
</evidence>
<dbReference type="InterPro" id="IPR007865">
    <property type="entry name" value="Aminopep_P_N"/>
</dbReference>
<keyword evidence="7" id="KW-0482">Metalloprotease</keyword>
<dbReference type="OMA" id="DAHALFF"/>
<name>A0A1Y1HWQ9_KLENI</name>
<evidence type="ECO:0000256" key="7">
    <source>
        <dbReference type="ARBA" id="ARBA00023049"/>
    </source>
</evidence>
<comment type="similarity">
    <text evidence="9">Belongs to the peptidase M24B family. Eukaryotic-type prolidase subfamily.</text>
</comment>
<keyword evidence="8" id="KW-0464">Manganese</keyword>
<dbReference type="Gene3D" id="3.90.230.10">
    <property type="entry name" value="Creatinase/methionine aminopeptidase superfamily"/>
    <property type="match status" value="1"/>
</dbReference>
<gene>
    <name evidence="17" type="ORF">KFL_000790360</name>
</gene>
<comment type="catalytic activity">
    <reaction evidence="15">
        <text>Xaa-L-Pro dipeptide + H2O = an L-alpha-amino acid + L-proline</text>
        <dbReference type="Rhea" id="RHEA:76407"/>
        <dbReference type="ChEBI" id="CHEBI:15377"/>
        <dbReference type="ChEBI" id="CHEBI:59869"/>
        <dbReference type="ChEBI" id="CHEBI:60039"/>
        <dbReference type="ChEBI" id="CHEBI:195196"/>
        <dbReference type="EC" id="3.4.13.9"/>
    </reaction>
</comment>
<dbReference type="SUPFAM" id="SSF55920">
    <property type="entry name" value="Creatinase/aminopeptidase"/>
    <property type="match status" value="1"/>
</dbReference>
<evidence type="ECO:0000256" key="14">
    <source>
        <dbReference type="ARBA" id="ARBA00044351"/>
    </source>
</evidence>
<evidence type="ECO:0000256" key="2">
    <source>
        <dbReference type="ARBA" id="ARBA00011738"/>
    </source>
</evidence>
<evidence type="ECO:0000256" key="10">
    <source>
        <dbReference type="ARBA" id="ARBA00044051"/>
    </source>
</evidence>
<keyword evidence="3" id="KW-0645">Protease</keyword>
<dbReference type="InterPro" id="IPR052433">
    <property type="entry name" value="X-Pro_dipept-like"/>
</dbReference>
<dbReference type="GO" id="GO:0070006">
    <property type="term" value="F:metalloaminopeptidase activity"/>
    <property type="evidence" value="ECO:0007669"/>
    <property type="project" value="InterPro"/>
</dbReference>
<evidence type="ECO:0000256" key="1">
    <source>
        <dbReference type="ARBA" id="ARBA00001936"/>
    </source>
</evidence>
<dbReference type="GO" id="GO:0006508">
    <property type="term" value="P:proteolysis"/>
    <property type="evidence" value="ECO:0000318"/>
    <property type="project" value="GO_Central"/>
</dbReference>
<keyword evidence="5" id="KW-0378">Hydrolase</keyword>
<dbReference type="InterPro" id="IPR029149">
    <property type="entry name" value="Creatin/AminoP/Spt16_N"/>
</dbReference>
<evidence type="ECO:0000256" key="13">
    <source>
        <dbReference type="ARBA" id="ARBA00044284"/>
    </source>
</evidence>
<proteinExistence type="inferred from homology"/>
<evidence type="ECO:0000256" key="12">
    <source>
        <dbReference type="ARBA" id="ARBA00044252"/>
    </source>
</evidence>
<dbReference type="FunFam" id="3.90.230.10:FF:000002">
    <property type="entry name" value="Xaa-Pro aminopeptidase 3"/>
    <property type="match status" value="1"/>
</dbReference>
<sequence>MVVEEGTAPPAKAMETDKKLIKKPVNQPRFEKYVVPMSLHAENRAKLVKALGETLSAAGKENGVVLLQGGEQQTRYDTDHEPLFRQESYFAYLFGVTEAGFYGAVDVATGKSILFAPRLPSEYAIWMGKIQPPQHFKDKYEVDEAKYVDELSATLMELGGEGGAPTLLLLHGKNSDSGSWAAPAEFEGIGSFLVDKTTLFPVLSECRVRKSQAELDLLRYVNRVSTAAHIEVMRRVKPGMTEYQLESLFQHFCYFEGGCRHCSYTCICASGDNAATLHYGHAGAPNDKILSDGDLILLDMGAEYHCYASDITCTYPVNGKFTEGQETVYNSVLAASEAVMEAMKPGVAWPDLHRLAERRILEGLVEGGVLIGSVDEMLEADLGAVFMPHGLGHFMGLDTHDVGGYPEGVKRSEKPGLRSLRTARTLEEGMVITVEPGCYFVEATLGPALQDPDRSRFFVLEEIEKLRGSGGVRIEDDVIVTADGCENMTDVPRKTYEIERVMAGESWPLPVSRG</sequence>
<keyword evidence="18" id="KW-1185">Reference proteome</keyword>
<evidence type="ECO:0000313" key="18">
    <source>
        <dbReference type="Proteomes" id="UP000054558"/>
    </source>
</evidence>
<comment type="cofactor">
    <cofactor evidence="1">
        <name>Mn(2+)</name>
        <dbReference type="ChEBI" id="CHEBI:29035"/>
    </cofactor>
</comment>
<dbReference type="GO" id="GO:0030145">
    <property type="term" value="F:manganese ion binding"/>
    <property type="evidence" value="ECO:0007669"/>
    <property type="project" value="InterPro"/>
</dbReference>
<dbReference type="Proteomes" id="UP000054558">
    <property type="component" value="Unassembled WGS sequence"/>
</dbReference>
<dbReference type="InterPro" id="IPR000994">
    <property type="entry name" value="Pept_M24"/>
</dbReference>
<dbReference type="AlphaFoldDB" id="A0A1Y1HWQ9"/>
<dbReference type="OrthoDB" id="10261878at2759"/>
<comment type="subunit">
    <text evidence="2">Homodimer.</text>
</comment>
<dbReference type="GO" id="GO:0008233">
    <property type="term" value="F:peptidase activity"/>
    <property type="evidence" value="ECO:0000318"/>
    <property type="project" value="GO_Central"/>
</dbReference>
<evidence type="ECO:0000256" key="5">
    <source>
        <dbReference type="ARBA" id="ARBA00022801"/>
    </source>
</evidence>
<evidence type="ECO:0000256" key="9">
    <source>
        <dbReference type="ARBA" id="ARBA00043990"/>
    </source>
</evidence>